<dbReference type="Gene3D" id="2.140.10.10">
    <property type="entry name" value="Quinoprotein alcohol dehydrogenase-like superfamily"/>
    <property type="match status" value="1"/>
</dbReference>
<evidence type="ECO:0008006" key="4">
    <source>
        <dbReference type="Google" id="ProtNLM"/>
    </source>
</evidence>
<dbReference type="InterPro" id="IPR011047">
    <property type="entry name" value="Quinoprotein_ADH-like_sf"/>
</dbReference>
<sequence>MFRSTPRIFLGSAILAALSLCTAKKIPQNLLQFGEIPSNETAAYSFQIPSSQPPPSNTGNWLGWGADVYNNRWASPDAIIDTSNVVSLTQVCHKNYTPGVSAAPLIQDGIAYFPTWSGLFVALDYTTCNTLWETNIAAIILEFKPLEQEQIGLASPVSRTTPVVGGEEDEVLYIGTLAHALLLAVDKKAGKLIDTL</sequence>
<feature type="signal peptide" evidence="1">
    <location>
        <begin position="1"/>
        <end position="23"/>
    </location>
</feature>
<gene>
    <name evidence="2" type="ORF">G7Y89_g15310</name>
</gene>
<dbReference type="PANTHER" id="PTHR32303:SF10">
    <property type="entry name" value="OUTER MEMBRANE PROTEIN ASSEMBLY FACTOR BAMB"/>
    <property type="match status" value="1"/>
</dbReference>
<dbReference type="Proteomes" id="UP000566819">
    <property type="component" value="Unassembled WGS sequence"/>
</dbReference>
<evidence type="ECO:0000313" key="3">
    <source>
        <dbReference type="Proteomes" id="UP000566819"/>
    </source>
</evidence>
<name>A0A8H4QRS2_9HELO</name>
<dbReference type="EMBL" id="JAAMPI010002323">
    <property type="protein sequence ID" value="KAF4615550.1"/>
    <property type="molecule type" value="Genomic_DNA"/>
</dbReference>
<dbReference type="AlphaFoldDB" id="A0A8H4QRS2"/>
<keyword evidence="3" id="KW-1185">Reference proteome</keyword>
<evidence type="ECO:0000313" key="2">
    <source>
        <dbReference type="EMBL" id="KAF4615550.1"/>
    </source>
</evidence>
<dbReference type="OrthoDB" id="416253at2759"/>
<comment type="caution">
    <text evidence="2">The sequence shown here is derived from an EMBL/GenBank/DDBJ whole genome shotgun (WGS) entry which is preliminary data.</text>
</comment>
<dbReference type="PANTHER" id="PTHR32303">
    <property type="entry name" value="QUINOPROTEIN ALCOHOL DEHYDROGENASE (CYTOCHROME C)"/>
    <property type="match status" value="1"/>
</dbReference>
<organism evidence="2 3">
    <name type="scientific">Cudoniella acicularis</name>
    <dbReference type="NCBI Taxonomy" id="354080"/>
    <lineage>
        <taxon>Eukaryota</taxon>
        <taxon>Fungi</taxon>
        <taxon>Dikarya</taxon>
        <taxon>Ascomycota</taxon>
        <taxon>Pezizomycotina</taxon>
        <taxon>Leotiomycetes</taxon>
        <taxon>Helotiales</taxon>
        <taxon>Tricladiaceae</taxon>
        <taxon>Cudoniella</taxon>
    </lineage>
</organism>
<proteinExistence type="predicted"/>
<accession>A0A8H4QRS2</accession>
<keyword evidence="1" id="KW-0732">Signal</keyword>
<feature type="chain" id="PRO_5034233600" description="Pyrrolo-quinoline quinone" evidence="1">
    <location>
        <begin position="24"/>
        <end position="196"/>
    </location>
</feature>
<reference evidence="2 3" key="1">
    <citation type="submission" date="2020-03" db="EMBL/GenBank/DDBJ databases">
        <title>Draft Genome Sequence of Cudoniella acicularis.</title>
        <authorList>
            <person name="Buettner E."/>
            <person name="Kellner H."/>
        </authorList>
    </citation>
    <scope>NUCLEOTIDE SEQUENCE [LARGE SCALE GENOMIC DNA]</scope>
    <source>
        <strain evidence="2 3">DSM 108380</strain>
    </source>
</reference>
<evidence type="ECO:0000256" key="1">
    <source>
        <dbReference type="SAM" id="SignalP"/>
    </source>
</evidence>
<dbReference type="SUPFAM" id="SSF50998">
    <property type="entry name" value="Quinoprotein alcohol dehydrogenase-like"/>
    <property type="match status" value="1"/>
</dbReference>
<protein>
    <recommendedName>
        <fullName evidence="4">Pyrrolo-quinoline quinone</fullName>
    </recommendedName>
</protein>